<keyword evidence="6" id="KW-1185">Reference proteome</keyword>
<dbReference type="PANTHER" id="PTHR43201:SF5">
    <property type="entry name" value="MEDIUM-CHAIN ACYL-COA LIGASE ACSF2, MITOCHONDRIAL"/>
    <property type="match status" value="1"/>
</dbReference>
<dbReference type="PANTHER" id="PTHR43201">
    <property type="entry name" value="ACYL-COA SYNTHETASE"/>
    <property type="match status" value="1"/>
</dbReference>
<protein>
    <submittedName>
        <fullName evidence="5">AMP-binding protein</fullName>
    </submittedName>
</protein>
<accession>A0ABW1I4D5</accession>
<dbReference type="InterPro" id="IPR045851">
    <property type="entry name" value="AMP-bd_C_sf"/>
</dbReference>
<dbReference type="InterPro" id="IPR042099">
    <property type="entry name" value="ANL_N_sf"/>
</dbReference>
<comment type="similarity">
    <text evidence="1">Belongs to the ATP-dependent AMP-binding enzyme family.</text>
</comment>
<feature type="domain" description="AMP-binding enzyme C-terminal" evidence="4">
    <location>
        <begin position="341"/>
        <end position="412"/>
    </location>
</feature>
<organism evidence="5 6">
    <name type="scientific">Pseudonocardia lutea</name>
    <dbReference type="NCBI Taxonomy" id="2172015"/>
    <lineage>
        <taxon>Bacteria</taxon>
        <taxon>Bacillati</taxon>
        <taxon>Actinomycetota</taxon>
        <taxon>Actinomycetes</taxon>
        <taxon>Pseudonocardiales</taxon>
        <taxon>Pseudonocardiaceae</taxon>
        <taxon>Pseudonocardia</taxon>
    </lineage>
</organism>
<evidence type="ECO:0000256" key="2">
    <source>
        <dbReference type="ARBA" id="ARBA00022598"/>
    </source>
</evidence>
<reference evidence="6" key="1">
    <citation type="journal article" date="2019" name="Int. J. Syst. Evol. Microbiol.">
        <title>The Global Catalogue of Microorganisms (GCM) 10K type strain sequencing project: providing services to taxonomists for standard genome sequencing and annotation.</title>
        <authorList>
            <consortium name="The Broad Institute Genomics Platform"/>
            <consortium name="The Broad Institute Genome Sequencing Center for Infectious Disease"/>
            <person name="Wu L."/>
            <person name="Ma J."/>
        </authorList>
    </citation>
    <scope>NUCLEOTIDE SEQUENCE [LARGE SCALE GENOMIC DNA]</scope>
    <source>
        <strain evidence="6">CGMCC 4.7397</strain>
    </source>
</reference>
<evidence type="ECO:0000259" key="3">
    <source>
        <dbReference type="Pfam" id="PF00501"/>
    </source>
</evidence>
<sequence length="433" mass="44459">MTGAAARPATPPVLGGAAVPAGLLARAHAAAAELARRGVREGSRVAVEGGSHDLLAWFLGADLLGAATLVVEPRWTPRERAAVVVAAGPDLVAHPAEPAPDGHEDTSAGHTAVAPAGEDRTAFYLPTTSGSSGRPTVLQRSRDSWLRSFAALGPVSGPVLIAGPLSSSLFLFGALHALWCGAELRLGRATDARGAAAVHVVPAMLADLVAAQERAPAPAALRTVVCGGAHLGEGLRARFARAFPGAELVEYYGSAEHSLIAIRRGAGLRPVPGVDLQLRDGTLWVRSPLAADGALRAGRLDPAAEWTTVGDRADLHDGTLTVHGRGSAVISSGGRLVAAEEVETVLREVPGVDDVVVTGTPHPRLGALVTAVVEGEPALADLRAAARHALEPGKRPRVWLRAKVLPRTASGKPARAVIAEELVAGVLDAEPLR</sequence>
<evidence type="ECO:0000313" key="5">
    <source>
        <dbReference type="EMBL" id="MFC5948532.1"/>
    </source>
</evidence>
<dbReference type="SUPFAM" id="SSF56801">
    <property type="entry name" value="Acetyl-CoA synthetase-like"/>
    <property type="match status" value="1"/>
</dbReference>
<dbReference type="Gene3D" id="3.30.300.30">
    <property type="match status" value="1"/>
</dbReference>
<name>A0ABW1I4D5_9PSEU</name>
<evidence type="ECO:0000313" key="6">
    <source>
        <dbReference type="Proteomes" id="UP001596119"/>
    </source>
</evidence>
<keyword evidence="2" id="KW-0436">Ligase</keyword>
<dbReference type="Pfam" id="PF00501">
    <property type="entry name" value="AMP-binding"/>
    <property type="match status" value="1"/>
</dbReference>
<comment type="caution">
    <text evidence="5">The sequence shown here is derived from an EMBL/GenBank/DDBJ whole genome shotgun (WGS) entry which is preliminary data.</text>
</comment>
<feature type="domain" description="AMP-dependent synthetase/ligase" evidence="3">
    <location>
        <begin position="23"/>
        <end position="264"/>
    </location>
</feature>
<dbReference type="Proteomes" id="UP001596119">
    <property type="component" value="Unassembled WGS sequence"/>
</dbReference>
<evidence type="ECO:0000256" key="1">
    <source>
        <dbReference type="ARBA" id="ARBA00006432"/>
    </source>
</evidence>
<dbReference type="InterPro" id="IPR025110">
    <property type="entry name" value="AMP-bd_C"/>
</dbReference>
<proteinExistence type="inferred from homology"/>
<dbReference type="Pfam" id="PF13193">
    <property type="entry name" value="AMP-binding_C"/>
    <property type="match status" value="1"/>
</dbReference>
<gene>
    <name evidence="5" type="ORF">ACFQH9_09630</name>
</gene>
<dbReference type="InterPro" id="IPR000873">
    <property type="entry name" value="AMP-dep_synth/lig_dom"/>
</dbReference>
<evidence type="ECO:0000259" key="4">
    <source>
        <dbReference type="Pfam" id="PF13193"/>
    </source>
</evidence>
<dbReference type="EMBL" id="JBHSQK010000018">
    <property type="protein sequence ID" value="MFC5948532.1"/>
    <property type="molecule type" value="Genomic_DNA"/>
</dbReference>
<dbReference type="RefSeq" id="WP_379565579.1">
    <property type="nucleotide sequence ID" value="NZ_JBHSQK010000018.1"/>
</dbReference>
<dbReference type="Gene3D" id="3.40.50.12780">
    <property type="entry name" value="N-terminal domain of ligase-like"/>
    <property type="match status" value="1"/>
</dbReference>